<evidence type="ECO:0000313" key="4">
    <source>
        <dbReference type="EMBL" id="PWE30396.1"/>
    </source>
</evidence>
<name>A0A2U2CET5_9RHOB</name>
<comment type="cofactor">
    <cofactor evidence="1">
        <name>Mg(2+)</name>
        <dbReference type="ChEBI" id="CHEBI:18420"/>
    </cofactor>
</comment>
<dbReference type="PANTHER" id="PTHR43046:SF2">
    <property type="entry name" value="8-OXO-DGTP DIPHOSPHATASE-RELATED"/>
    <property type="match status" value="1"/>
</dbReference>
<dbReference type="GO" id="GO:0016787">
    <property type="term" value="F:hydrolase activity"/>
    <property type="evidence" value="ECO:0007669"/>
    <property type="project" value="UniProtKB-KW"/>
</dbReference>
<dbReference type="RefSeq" id="WP_109532540.1">
    <property type="nucleotide sequence ID" value="NZ_QEYD01000003.1"/>
</dbReference>
<dbReference type="PANTHER" id="PTHR43046">
    <property type="entry name" value="GDP-MANNOSE MANNOSYL HYDROLASE"/>
    <property type="match status" value="1"/>
</dbReference>
<dbReference type="AlphaFoldDB" id="A0A2U2CET5"/>
<sequence length="163" mass="18209">MGFSESYLGQLRKLVGDRVLIVVGVRVLIEDGEGRILILKRSDTGDWGLPAGAMELGESLSDAIHREAREEANARLSEVQVFGISSDPGIEHFTYPNGDRIQNVSVLARARFVTGALVANDGEASEFRWMHPGDIREAEFTRPEWPSLLAFGRWRETGDFQFF</sequence>
<evidence type="ECO:0000256" key="1">
    <source>
        <dbReference type="ARBA" id="ARBA00001946"/>
    </source>
</evidence>
<accession>A0A2U2CET5</accession>
<dbReference type="Proteomes" id="UP000244940">
    <property type="component" value="Unassembled WGS sequence"/>
</dbReference>
<gene>
    <name evidence="4" type="ORF">C4N9_06865</name>
</gene>
<evidence type="ECO:0000313" key="5">
    <source>
        <dbReference type="Proteomes" id="UP000244940"/>
    </source>
</evidence>
<comment type="caution">
    <text evidence="4">The sequence shown here is derived from an EMBL/GenBank/DDBJ whole genome shotgun (WGS) entry which is preliminary data.</text>
</comment>
<dbReference type="PROSITE" id="PS00893">
    <property type="entry name" value="NUDIX_BOX"/>
    <property type="match status" value="1"/>
</dbReference>
<dbReference type="GeneID" id="94364603"/>
<dbReference type="Gene3D" id="3.90.79.10">
    <property type="entry name" value="Nucleoside Triphosphate Pyrophosphohydrolase"/>
    <property type="match status" value="1"/>
</dbReference>
<reference evidence="4 5" key="1">
    <citation type="submission" date="2018-05" db="EMBL/GenBank/DDBJ databases">
        <title>Pararhodobacter marina sp. nov., isolated from deep-sea water of the Indian Ocean.</title>
        <authorList>
            <person name="Lai Q.Sr."/>
            <person name="Liu X."/>
            <person name="Shao Z."/>
        </authorList>
    </citation>
    <scope>NUCLEOTIDE SEQUENCE [LARGE SCALE GENOMIC DNA]</scope>
    <source>
        <strain evidence="4 5">CIC4N-9</strain>
    </source>
</reference>
<protein>
    <submittedName>
        <fullName evidence="4">ADP-ribose pyrophosphatase</fullName>
    </submittedName>
</protein>
<dbReference type="OrthoDB" id="9761969at2"/>
<dbReference type="InterPro" id="IPR015797">
    <property type="entry name" value="NUDIX_hydrolase-like_dom_sf"/>
</dbReference>
<keyword evidence="5" id="KW-1185">Reference proteome</keyword>
<dbReference type="SUPFAM" id="SSF55811">
    <property type="entry name" value="Nudix"/>
    <property type="match status" value="1"/>
</dbReference>
<evidence type="ECO:0000256" key="2">
    <source>
        <dbReference type="ARBA" id="ARBA00022801"/>
    </source>
</evidence>
<dbReference type="EMBL" id="QEYD01000003">
    <property type="protein sequence ID" value="PWE30396.1"/>
    <property type="molecule type" value="Genomic_DNA"/>
</dbReference>
<evidence type="ECO:0000259" key="3">
    <source>
        <dbReference type="PROSITE" id="PS51462"/>
    </source>
</evidence>
<organism evidence="4 5">
    <name type="scientific">Pararhodobacter marinus</name>
    <dbReference type="NCBI Taxonomy" id="2184063"/>
    <lineage>
        <taxon>Bacteria</taxon>
        <taxon>Pseudomonadati</taxon>
        <taxon>Pseudomonadota</taxon>
        <taxon>Alphaproteobacteria</taxon>
        <taxon>Rhodobacterales</taxon>
        <taxon>Paracoccaceae</taxon>
        <taxon>Pararhodobacter</taxon>
    </lineage>
</organism>
<dbReference type="PROSITE" id="PS51462">
    <property type="entry name" value="NUDIX"/>
    <property type="match status" value="1"/>
</dbReference>
<dbReference type="InterPro" id="IPR000086">
    <property type="entry name" value="NUDIX_hydrolase_dom"/>
</dbReference>
<proteinExistence type="predicted"/>
<keyword evidence="2" id="KW-0378">Hydrolase</keyword>
<dbReference type="Pfam" id="PF00293">
    <property type="entry name" value="NUDIX"/>
    <property type="match status" value="1"/>
</dbReference>
<dbReference type="InterPro" id="IPR020084">
    <property type="entry name" value="NUDIX_hydrolase_CS"/>
</dbReference>
<feature type="domain" description="Nudix hydrolase" evidence="3">
    <location>
        <begin position="20"/>
        <end position="153"/>
    </location>
</feature>